<keyword evidence="2 7" id="KW-1003">Cell membrane</keyword>
<dbReference type="RefSeq" id="WP_284313628.1">
    <property type="nucleotide sequence ID" value="NZ_BSPC01000029.1"/>
</dbReference>
<organism evidence="8 9">
    <name type="scientific">Labrys miyagiensis</name>
    <dbReference type="NCBI Taxonomy" id="346912"/>
    <lineage>
        <taxon>Bacteria</taxon>
        <taxon>Pseudomonadati</taxon>
        <taxon>Pseudomonadota</taxon>
        <taxon>Alphaproteobacteria</taxon>
        <taxon>Hyphomicrobiales</taxon>
        <taxon>Xanthobacteraceae</taxon>
        <taxon>Labrys</taxon>
    </lineage>
</organism>
<evidence type="ECO:0000313" key="9">
    <source>
        <dbReference type="Proteomes" id="UP001156882"/>
    </source>
</evidence>
<dbReference type="HAMAP" id="MF_01147">
    <property type="entry name" value="Lgt"/>
    <property type="match status" value="1"/>
</dbReference>
<evidence type="ECO:0000256" key="6">
    <source>
        <dbReference type="ARBA" id="ARBA00023136"/>
    </source>
</evidence>
<evidence type="ECO:0000256" key="4">
    <source>
        <dbReference type="ARBA" id="ARBA00022692"/>
    </source>
</evidence>
<comment type="catalytic activity">
    <reaction evidence="7">
        <text>L-cysteinyl-[prolipoprotein] + a 1,2-diacyl-sn-glycero-3-phospho-(1'-sn-glycerol) = an S-1,2-diacyl-sn-glyceryl-L-cysteinyl-[prolipoprotein] + sn-glycerol 1-phosphate + H(+)</text>
        <dbReference type="Rhea" id="RHEA:56712"/>
        <dbReference type="Rhea" id="RHEA-COMP:14679"/>
        <dbReference type="Rhea" id="RHEA-COMP:14680"/>
        <dbReference type="ChEBI" id="CHEBI:15378"/>
        <dbReference type="ChEBI" id="CHEBI:29950"/>
        <dbReference type="ChEBI" id="CHEBI:57685"/>
        <dbReference type="ChEBI" id="CHEBI:64716"/>
        <dbReference type="ChEBI" id="CHEBI:140658"/>
        <dbReference type="EC" id="2.5.1.145"/>
    </reaction>
</comment>
<dbReference type="EMBL" id="BSPC01000029">
    <property type="protein sequence ID" value="GLS20535.1"/>
    <property type="molecule type" value="Genomic_DNA"/>
</dbReference>
<keyword evidence="4 7" id="KW-0812">Transmembrane</keyword>
<protein>
    <recommendedName>
        <fullName evidence="7">Phosphatidylglycerol--prolipoprotein diacylglyceryl transferase</fullName>
        <ecNumber evidence="7">2.5.1.145</ecNumber>
    </recommendedName>
</protein>
<feature type="transmembrane region" description="Helical" evidence="7">
    <location>
        <begin position="115"/>
        <end position="134"/>
    </location>
</feature>
<keyword evidence="6 7" id="KW-0472">Membrane</keyword>
<feature type="transmembrane region" description="Helical" evidence="7">
    <location>
        <begin position="33"/>
        <end position="53"/>
    </location>
</feature>
<proteinExistence type="inferred from homology"/>
<keyword evidence="9" id="KW-1185">Reference proteome</keyword>
<feature type="transmembrane region" description="Helical" evidence="7">
    <location>
        <begin position="200"/>
        <end position="219"/>
    </location>
</feature>
<dbReference type="NCBIfam" id="TIGR00544">
    <property type="entry name" value="lgt"/>
    <property type="match status" value="1"/>
</dbReference>
<feature type="transmembrane region" description="Helical" evidence="7">
    <location>
        <begin position="140"/>
        <end position="161"/>
    </location>
</feature>
<evidence type="ECO:0000256" key="3">
    <source>
        <dbReference type="ARBA" id="ARBA00022679"/>
    </source>
</evidence>
<comment type="similarity">
    <text evidence="1 7">Belongs to the Lgt family.</text>
</comment>
<name>A0ABQ6CL37_9HYPH</name>
<dbReference type="InterPro" id="IPR001640">
    <property type="entry name" value="Lgt"/>
</dbReference>
<comment type="caution">
    <text evidence="8">The sequence shown here is derived from an EMBL/GenBank/DDBJ whole genome shotgun (WGS) entry which is preliminary data.</text>
</comment>
<accession>A0ABQ6CL37</accession>
<keyword evidence="5 7" id="KW-1133">Transmembrane helix</keyword>
<evidence type="ECO:0000256" key="2">
    <source>
        <dbReference type="ARBA" id="ARBA00022475"/>
    </source>
</evidence>
<sequence length="285" mass="31201">MYEQFITLPDPTTVLFQAGPVALRIYALEIGPLLIRWYALGYIFGLLGGWWYARRLVANTSLWTAQPGTPAQLDDLLIWVTLGVVLGGRLGQVLLYAPGYYFANPWEIPQIWHGGMAFHGGLIGATLAIILYAWANRIPVLSYLDVIAAVAPFGIFLVRIANFINGELWGRQTTDVPWAMIFPDPEAGGVPRHPSQLYEAATEGILLFVALFALTRLGALKRPGLVAGVFGLGYAAARSFCEQYREPDGWAIDNVLTIGQAYSLPMAVIGIGLILNAFLRKPQPA</sequence>
<evidence type="ECO:0000256" key="7">
    <source>
        <dbReference type="HAMAP-Rule" id="MF_01147"/>
    </source>
</evidence>
<dbReference type="EC" id="2.5.1.145" evidence="7"/>
<dbReference type="PANTHER" id="PTHR30589">
    <property type="entry name" value="PROLIPOPROTEIN DIACYLGLYCERYL TRANSFERASE"/>
    <property type="match status" value="1"/>
</dbReference>
<comment type="pathway">
    <text evidence="7">Protein modification; lipoprotein biosynthesis (diacylglyceryl transfer).</text>
</comment>
<evidence type="ECO:0000313" key="8">
    <source>
        <dbReference type="EMBL" id="GLS20535.1"/>
    </source>
</evidence>
<feature type="transmembrane region" description="Helical" evidence="7">
    <location>
        <begin position="76"/>
        <end position="103"/>
    </location>
</feature>
<dbReference type="PANTHER" id="PTHR30589:SF0">
    <property type="entry name" value="PHOSPHATIDYLGLYCEROL--PROLIPOPROTEIN DIACYLGLYCERYL TRANSFERASE"/>
    <property type="match status" value="1"/>
</dbReference>
<evidence type="ECO:0000256" key="1">
    <source>
        <dbReference type="ARBA" id="ARBA00007150"/>
    </source>
</evidence>
<reference evidence="9" key="1">
    <citation type="journal article" date="2019" name="Int. J. Syst. Evol. Microbiol.">
        <title>The Global Catalogue of Microorganisms (GCM) 10K type strain sequencing project: providing services to taxonomists for standard genome sequencing and annotation.</title>
        <authorList>
            <consortium name="The Broad Institute Genomics Platform"/>
            <consortium name="The Broad Institute Genome Sequencing Center for Infectious Disease"/>
            <person name="Wu L."/>
            <person name="Ma J."/>
        </authorList>
    </citation>
    <scope>NUCLEOTIDE SEQUENCE [LARGE SCALE GENOMIC DNA]</scope>
    <source>
        <strain evidence="9">NBRC 101365</strain>
    </source>
</reference>
<dbReference type="Proteomes" id="UP001156882">
    <property type="component" value="Unassembled WGS sequence"/>
</dbReference>
<feature type="transmembrane region" description="Helical" evidence="7">
    <location>
        <begin position="261"/>
        <end position="279"/>
    </location>
</feature>
<dbReference type="Pfam" id="PF01790">
    <property type="entry name" value="LGT"/>
    <property type="match status" value="1"/>
</dbReference>
<dbReference type="GO" id="GO:0016740">
    <property type="term" value="F:transferase activity"/>
    <property type="evidence" value="ECO:0007669"/>
    <property type="project" value="UniProtKB-KW"/>
</dbReference>
<gene>
    <name evidence="7 8" type="primary">lgt</name>
    <name evidence="8" type="ORF">GCM10007874_35520</name>
</gene>
<comment type="subcellular location">
    <subcellularLocation>
        <location evidence="7">Cell membrane</location>
        <topology evidence="7">Multi-pass membrane protein</topology>
    </subcellularLocation>
</comment>
<evidence type="ECO:0000256" key="5">
    <source>
        <dbReference type="ARBA" id="ARBA00022989"/>
    </source>
</evidence>
<keyword evidence="3 7" id="KW-0808">Transferase</keyword>
<feature type="binding site" evidence="7">
    <location>
        <position position="159"/>
    </location>
    <ligand>
        <name>a 1,2-diacyl-sn-glycero-3-phospho-(1'-sn-glycerol)</name>
        <dbReference type="ChEBI" id="CHEBI:64716"/>
    </ligand>
</feature>
<comment type="function">
    <text evidence="7">Catalyzes the transfer of the diacylglyceryl group from phosphatidylglycerol to the sulfhydryl group of the N-terminal cysteine of a prolipoprotein, the first step in the formation of mature lipoproteins.</text>
</comment>